<dbReference type="InterPro" id="IPR000182">
    <property type="entry name" value="GNAT_dom"/>
</dbReference>
<keyword evidence="2" id="KW-0012">Acyltransferase</keyword>
<organism evidence="4 5">
    <name type="scientific">Thauera humireducens</name>
    <dbReference type="NCBI Taxonomy" id="1134435"/>
    <lineage>
        <taxon>Bacteria</taxon>
        <taxon>Pseudomonadati</taxon>
        <taxon>Pseudomonadota</taxon>
        <taxon>Betaproteobacteria</taxon>
        <taxon>Rhodocyclales</taxon>
        <taxon>Zoogloeaceae</taxon>
        <taxon>Thauera</taxon>
    </lineage>
</organism>
<sequence length="152" mass="16295">MTMAEGVRIEIVDWTAAQPRVMPLRMQVFVVEQGVPAEIELDEFDPLSRHAVASGAGGEVVATGRLLPDGHIGRMAVAAAWRGRGIGGRVLEALATEAVRRGLPQVVLNAQVQALAFYRRHGFVEEGEVFMEAGIPHQTMRRSCARPAGGGA</sequence>
<dbReference type="Proteomes" id="UP000036902">
    <property type="component" value="Chromosome"/>
</dbReference>
<evidence type="ECO:0000313" key="5">
    <source>
        <dbReference type="Proteomes" id="UP000036902"/>
    </source>
</evidence>
<dbReference type="RefSeq" id="WP_048709346.1">
    <property type="nucleotide sequence ID" value="NZ_CP014646.1"/>
</dbReference>
<dbReference type="InterPro" id="IPR050832">
    <property type="entry name" value="Bact_Acetyltransf"/>
</dbReference>
<dbReference type="STRING" id="1134435.AC731_003780"/>
<dbReference type="PANTHER" id="PTHR43877">
    <property type="entry name" value="AMINOALKYLPHOSPHONATE N-ACETYLTRANSFERASE-RELATED-RELATED"/>
    <property type="match status" value="1"/>
</dbReference>
<dbReference type="Pfam" id="PF13673">
    <property type="entry name" value="Acetyltransf_10"/>
    <property type="match status" value="1"/>
</dbReference>
<feature type="domain" description="N-acetyltransferase" evidence="3">
    <location>
        <begin position="9"/>
        <end position="145"/>
    </location>
</feature>
<name>A0A140IEF8_9RHOO</name>
<reference evidence="5" key="1">
    <citation type="submission" date="2016-03" db="EMBL/GenBank/DDBJ databases">
        <authorList>
            <person name="Ma C."/>
            <person name="Zhou S."/>
            <person name="Yang G."/>
        </authorList>
    </citation>
    <scope>NUCLEOTIDE SEQUENCE [LARGE SCALE GENOMIC DNA]</scope>
    <source>
        <strain evidence="5">SgZ-1</strain>
    </source>
</reference>
<dbReference type="PROSITE" id="PS51186">
    <property type="entry name" value="GNAT"/>
    <property type="match status" value="1"/>
</dbReference>
<evidence type="ECO:0000256" key="2">
    <source>
        <dbReference type="ARBA" id="ARBA00023315"/>
    </source>
</evidence>
<evidence type="ECO:0000259" key="3">
    <source>
        <dbReference type="PROSITE" id="PS51186"/>
    </source>
</evidence>
<dbReference type="GO" id="GO:0016747">
    <property type="term" value="F:acyltransferase activity, transferring groups other than amino-acyl groups"/>
    <property type="evidence" value="ECO:0007669"/>
    <property type="project" value="InterPro"/>
</dbReference>
<dbReference type="EMBL" id="CP014646">
    <property type="protein sequence ID" value="AMO36133.1"/>
    <property type="molecule type" value="Genomic_DNA"/>
</dbReference>
<evidence type="ECO:0000256" key="1">
    <source>
        <dbReference type="ARBA" id="ARBA00022679"/>
    </source>
</evidence>
<keyword evidence="5" id="KW-1185">Reference proteome</keyword>
<dbReference type="AlphaFoldDB" id="A0A140IEF8"/>
<gene>
    <name evidence="4" type="ORF">AC731_003780</name>
</gene>
<dbReference type="Gene3D" id="3.40.630.30">
    <property type="match status" value="1"/>
</dbReference>
<keyword evidence="1 4" id="KW-0808">Transferase</keyword>
<dbReference type="PANTHER" id="PTHR43877:SF1">
    <property type="entry name" value="ACETYLTRANSFERASE"/>
    <property type="match status" value="1"/>
</dbReference>
<protein>
    <submittedName>
        <fullName evidence="4">GCN5 family acetyltransferase</fullName>
    </submittedName>
</protein>
<accession>A0A140IEF8</accession>
<dbReference type="KEGG" id="thu:AC731_003780"/>
<dbReference type="SUPFAM" id="SSF55729">
    <property type="entry name" value="Acyl-CoA N-acyltransferases (Nat)"/>
    <property type="match status" value="1"/>
</dbReference>
<dbReference type="CDD" id="cd04301">
    <property type="entry name" value="NAT_SF"/>
    <property type="match status" value="1"/>
</dbReference>
<proteinExistence type="predicted"/>
<evidence type="ECO:0000313" key="4">
    <source>
        <dbReference type="EMBL" id="AMO36133.1"/>
    </source>
</evidence>
<dbReference type="InterPro" id="IPR016181">
    <property type="entry name" value="Acyl_CoA_acyltransferase"/>
</dbReference>